<reference evidence="5 6" key="1">
    <citation type="submission" date="2016-12" db="EMBL/GenBank/DDBJ databases">
        <title>Draft genome sequences of strains Salinicola socius SMB35, Salinicola sp. MH3R3-1 and Chromohalobacter sp. SMB17 from the Verkhnekamsk potash mining region of Russia.</title>
        <authorList>
            <person name="Mavrodi D.V."/>
            <person name="Olsson B.E."/>
            <person name="Korsakova E.S."/>
            <person name="Pyankova A."/>
            <person name="Mavrodi O.V."/>
            <person name="Plotnikova E.G."/>
        </authorList>
    </citation>
    <scope>NUCLEOTIDE SEQUENCE [LARGE SCALE GENOMIC DNA]</scope>
    <source>
        <strain evidence="5 6">SMB17</strain>
    </source>
</reference>
<dbReference type="Proteomes" id="UP000186806">
    <property type="component" value="Unassembled WGS sequence"/>
</dbReference>
<protein>
    <recommendedName>
        <fullName evidence="4">HTH marR-type domain-containing protein</fullName>
    </recommendedName>
</protein>
<dbReference type="GO" id="GO:0003700">
    <property type="term" value="F:DNA-binding transcription factor activity"/>
    <property type="evidence" value="ECO:0007669"/>
    <property type="project" value="InterPro"/>
</dbReference>
<organism evidence="5 6">
    <name type="scientific">Chromohalobacter japonicus</name>
    <dbReference type="NCBI Taxonomy" id="223900"/>
    <lineage>
        <taxon>Bacteria</taxon>
        <taxon>Pseudomonadati</taxon>
        <taxon>Pseudomonadota</taxon>
        <taxon>Gammaproteobacteria</taxon>
        <taxon>Oceanospirillales</taxon>
        <taxon>Halomonadaceae</taxon>
        <taxon>Chromohalobacter</taxon>
    </lineage>
</organism>
<dbReference type="PANTHER" id="PTHR42756:SF1">
    <property type="entry name" value="TRANSCRIPTIONAL REPRESSOR OF EMRAB OPERON"/>
    <property type="match status" value="1"/>
</dbReference>
<evidence type="ECO:0000256" key="2">
    <source>
        <dbReference type="ARBA" id="ARBA00023125"/>
    </source>
</evidence>
<dbReference type="PRINTS" id="PR00598">
    <property type="entry name" value="HTHMARR"/>
</dbReference>
<proteinExistence type="predicted"/>
<evidence type="ECO:0000313" key="6">
    <source>
        <dbReference type="Proteomes" id="UP000186806"/>
    </source>
</evidence>
<keyword evidence="2" id="KW-0238">DNA-binding</keyword>
<dbReference type="InterPro" id="IPR000835">
    <property type="entry name" value="HTH_MarR-typ"/>
</dbReference>
<dbReference type="SMART" id="SM00347">
    <property type="entry name" value="HTH_MARR"/>
    <property type="match status" value="1"/>
</dbReference>
<comment type="caution">
    <text evidence="5">The sequence shown here is derived from an EMBL/GenBank/DDBJ whole genome shotgun (WGS) entry which is preliminary data.</text>
</comment>
<dbReference type="PANTHER" id="PTHR42756">
    <property type="entry name" value="TRANSCRIPTIONAL REGULATOR, MARR"/>
    <property type="match status" value="1"/>
</dbReference>
<dbReference type="InterPro" id="IPR036388">
    <property type="entry name" value="WH-like_DNA-bd_sf"/>
</dbReference>
<dbReference type="PROSITE" id="PS50995">
    <property type="entry name" value="HTH_MARR_2"/>
    <property type="match status" value="1"/>
</dbReference>
<feature type="domain" description="HTH marR-type" evidence="4">
    <location>
        <begin position="2"/>
        <end position="136"/>
    </location>
</feature>
<dbReference type="EMBL" id="MSDQ01000042">
    <property type="protein sequence ID" value="OLO10140.1"/>
    <property type="molecule type" value="Genomic_DNA"/>
</dbReference>
<evidence type="ECO:0000256" key="1">
    <source>
        <dbReference type="ARBA" id="ARBA00023015"/>
    </source>
</evidence>
<dbReference type="RefSeq" id="WP_075370300.1">
    <property type="nucleotide sequence ID" value="NZ_MSDQ01000042.1"/>
</dbReference>
<sequence length="145" mass="16404">MQQKLLDKMAALSVASRSRLSELAQRDGLTHPPFQLRVLSVVGRFPEQHQQALMQKRGWDKGQVARAFKDLERQGLIRRCGDSTPRRITQVALTAEGQGIFERLEQIRDELMATTLSGFSTAEERAFETLMTRALDNIIEAPPIE</sequence>
<evidence type="ECO:0000259" key="4">
    <source>
        <dbReference type="PROSITE" id="PS50995"/>
    </source>
</evidence>
<dbReference type="SUPFAM" id="SSF46785">
    <property type="entry name" value="Winged helix' DNA-binding domain"/>
    <property type="match status" value="1"/>
</dbReference>
<name>A0A1Q8T8Y6_9GAMM</name>
<keyword evidence="6" id="KW-1185">Reference proteome</keyword>
<dbReference type="Gene3D" id="1.10.10.10">
    <property type="entry name" value="Winged helix-like DNA-binding domain superfamily/Winged helix DNA-binding domain"/>
    <property type="match status" value="1"/>
</dbReference>
<dbReference type="Pfam" id="PF12802">
    <property type="entry name" value="MarR_2"/>
    <property type="match status" value="1"/>
</dbReference>
<gene>
    <name evidence="5" type="ORF">BTW10_16205</name>
</gene>
<dbReference type="InterPro" id="IPR036390">
    <property type="entry name" value="WH_DNA-bd_sf"/>
</dbReference>
<keyword evidence="1" id="KW-0805">Transcription regulation</keyword>
<evidence type="ECO:0000313" key="5">
    <source>
        <dbReference type="EMBL" id="OLO10140.1"/>
    </source>
</evidence>
<keyword evidence="3" id="KW-0804">Transcription</keyword>
<accession>A0A1Q8T8Y6</accession>
<evidence type="ECO:0000256" key="3">
    <source>
        <dbReference type="ARBA" id="ARBA00023163"/>
    </source>
</evidence>
<dbReference type="AlphaFoldDB" id="A0A1Q8T8Y6"/>
<dbReference type="GO" id="GO:0003677">
    <property type="term" value="F:DNA binding"/>
    <property type="evidence" value="ECO:0007669"/>
    <property type="project" value="UniProtKB-KW"/>
</dbReference>